<evidence type="ECO:0000256" key="1">
    <source>
        <dbReference type="SAM" id="MobiDB-lite"/>
    </source>
</evidence>
<evidence type="ECO:0000313" key="2">
    <source>
        <dbReference type="EMBL" id="MFD1982647.1"/>
    </source>
</evidence>
<sequence length="109" mass="12285">MNAHIKTLKPLGMPKGMDPRQWRQSVEKRLNDLLDRVDRAMSLITALDLMEADCDLEETADDEPSLGCLDDLELDNCDDEEGGDTEPDNFSETVMWGDDLKSQEVLVQS</sequence>
<gene>
    <name evidence="2" type="ORF">ACFSOZ_08155</name>
</gene>
<name>A0ABW4U7W4_9HYPH</name>
<evidence type="ECO:0000313" key="3">
    <source>
        <dbReference type="Proteomes" id="UP001597405"/>
    </source>
</evidence>
<reference evidence="3" key="1">
    <citation type="journal article" date="2019" name="Int. J. Syst. Evol. Microbiol.">
        <title>The Global Catalogue of Microorganisms (GCM) 10K type strain sequencing project: providing services to taxonomists for standard genome sequencing and annotation.</title>
        <authorList>
            <consortium name="The Broad Institute Genomics Platform"/>
            <consortium name="The Broad Institute Genome Sequencing Center for Infectious Disease"/>
            <person name="Wu L."/>
            <person name="Ma J."/>
        </authorList>
    </citation>
    <scope>NUCLEOTIDE SEQUENCE [LARGE SCALE GENOMIC DNA]</scope>
    <source>
        <strain evidence="3">CGMCC 1.16225</strain>
    </source>
</reference>
<organism evidence="2 3">
    <name type="scientific">Mesorhizobium newzealandense</name>
    <dbReference type="NCBI Taxonomy" id="1300302"/>
    <lineage>
        <taxon>Bacteria</taxon>
        <taxon>Pseudomonadati</taxon>
        <taxon>Pseudomonadota</taxon>
        <taxon>Alphaproteobacteria</taxon>
        <taxon>Hyphomicrobiales</taxon>
        <taxon>Phyllobacteriaceae</taxon>
        <taxon>Mesorhizobium</taxon>
    </lineage>
</organism>
<dbReference type="Proteomes" id="UP001597405">
    <property type="component" value="Unassembled WGS sequence"/>
</dbReference>
<dbReference type="EMBL" id="JBHUGZ010000006">
    <property type="protein sequence ID" value="MFD1982647.1"/>
    <property type="molecule type" value="Genomic_DNA"/>
</dbReference>
<keyword evidence="3" id="KW-1185">Reference proteome</keyword>
<protein>
    <submittedName>
        <fullName evidence="2">Uncharacterized protein</fullName>
    </submittedName>
</protein>
<dbReference type="RefSeq" id="WP_379095773.1">
    <property type="nucleotide sequence ID" value="NZ_JBHUGZ010000006.1"/>
</dbReference>
<comment type="caution">
    <text evidence="2">The sequence shown here is derived from an EMBL/GenBank/DDBJ whole genome shotgun (WGS) entry which is preliminary data.</text>
</comment>
<feature type="region of interest" description="Disordered" evidence="1">
    <location>
        <begin position="1"/>
        <end position="20"/>
    </location>
</feature>
<accession>A0ABW4U7W4</accession>
<proteinExistence type="predicted"/>